<keyword evidence="3" id="KW-1185">Reference proteome</keyword>
<dbReference type="SUPFAM" id="SSF47095">
    <property type="entry name" value="HMG-box"/>
    <property type="match status" value="1"/>
</dbReference>
<name>A0A183B3K8_9TREM</name>
<dbReference type="EMBL" id="UZAN01055966">
    <property type="protein sequence ID" value="VDP91065.1"/>
    <property type="molecule type" value="Genomic_DNA"/>
</dbReference>
<evidence type="ECO:0000313" key="3">
    <source>
        <dbReference type="Proteomes" id="UP000272942"/>
    </source>
</evidence>
<dbReference type="AlphaFoldDB" id="A0A183B3K8"/>
<gene>
    <name evidence="2" type="ORF">ECPE_LOCUS13793</name>
</gene>
<protein>
    <submittedName>
        <fullName evidence="4">HMG box domain-containing protein</fullName>
    </submittedName>
</protein>
<reference evidence="2 3" key="2">
    <citation type="submission" date="2018-11" db="EMBL/GenBank/DDBJ databases">
        <authorList>
            <consortium name="Pathogen Informatics"/>
        </authorList>
    </citation>
    <scope>NUCLEOTIDE SEQUENCE [LARGE SCALE GENOMIC DNA]</scope>
    <source>
        <strain evidence="2 3">Egypt</strain>
    </source>
</reference>
<dbReference type="OrthoDB" id="5550281at2759"/>
<sequence length="100" mass="11544">MALNLRDAVKGWNTLSEAERQVYSAKASDLKTEYEKQLHQWATEHHLRFTKNLTVLTQRFYERERKPPGRRESKDPNPSKTTTSTVRSKPHSSKSVSTSA</sequence>
<evidence type="ECO:0000313" key="4">
    <source>
        <dbReference type="WBParaSite" id="ECPE_0001383301-mRNA-1"/>
    </source>
</evidence>
<feature type="compositionally biased region" description="Basic and acidic residues" evidence="1">
    <location>
        <begin position="60"/>
        <end position="77"/>
    </location>
</feature>
<dbReference type="Gene3D" id="1.10.30.10">
    <property type="entry name" value="High mobility group box domain"/>
    <property type="match status" value="1"/>
</dbReference>
<dbReference type="WBParaSite" id="ECPE_0001383301-mRNA-1">
    <property type="protein sequence ID" value="ECPE_0001383301-mRNA-1"/>
    <property type="gene ID" value="ECPE_0001383301"/>
</dbReference>
<feature type="compositionally biased region" description="Polar residues" evidence="1">
    <location>
        <begin position="78"/>
        <end position="87"/>
    </location>
</feature>
<reference evidence="4" key="1">
    <citation type="submission" date="2016-06" db="UniProtKB">
        <authorList>
            <consortium name="WormBaseParasite"/>
        </authorList>
    </citation>
    <scope>IDENTIFICATION</scope>
</reference>
<organism evidence="4">
    <name type="scientific">Echinostoma caproni</name>
    <dbReference type="NCBI Taxonomy" id="27848"/>
    <lineage>
        <taxon>Eukaryota</taxon>
        <taxon>Metazoa</taxon>
        <taxon>Spiralia</taxon>
        <taxon>Lophotrochozoa</taxon>
        <taxon>Platyhelminthes</taxon>
        <taxon>Trematoda</taxon>
        <taxon>Digenea</taxon>
        <taxon>Plagiorchiida</taxon>
        <taxon>Echinostomata</taxon>
        <taxon>Echinostomatoidea</taxon>
        <taxon>Echinostomatidae</taxon>
        <taxon>Echinostoma</taxon>
    </lineage>
</organism>
<evidence type="ECO:0000313" key="2">
    <source>
        <dbReference type="EMBL" id="VDP91065.1"/>
    </source>
</evidence>
<dbReference type="Proteomes" id="UP000272942">
    <property type="component" value="Unassembled WGS sequence"/>
</dbReference>
<accession>A0A183B3K8</accession>
<proteinExistence type="predicted"/>
<evidence type="ECO:0000256" key="1">
    <source>
        <dbReference type="SAM" id="MobiDB-lite"/>
    </source>
</evidence>
<dbReference type="InterPro" id="IPR036910">
    <property type="entry name" value="HMG_box_dom_sf"/>
</dbReference>
<feature type="region of interest" description="Disordered" evidence="1">
    <location>
        <begin position="60"/>
        <end position="100"/>
    </location>
</feature>